<dbReference type="AlphaFoldDB" id="A0A4R6T803"/>
<keyword evidence="2" id="KW-0808">Transferase</keyword>
<evidence type="ECO:0000256" key="4">
    <source>
        <dbReference type="ARBA" id="ARBA00022777"/>
    </source>
</evidence>
<dbReference type="RefSeq" id="WP_133552575.1">
    <property type="nucleotide sequence ID" value="NZ_SNYF01000005.1"/>
</dbReference>
<evidence type="ECO:0000256" key="5">
    <source>
        <dbReference type="ARBA" id="ARBA00022840"/>
    </source>
</evidence>
<dbReference type="OrthoDB" id="9777791at2"/>
<name>A0A4R6T803_9BACT</name>
<comment type="similarity">
    <text evidence="1">Belongs to the methylthioribose kinase family.</text>
</comment>
<keyword evidence="4 6" id="KW-0418">Kinase</keyword>
<evidence type="ECO:0000256" key="1">
    <source>
        <dbReference type="ARBA" id="ARBA00010165"/>
    </source>
</evidence>
<gene>
    <name evidence="6" type="ORF">DFQ04_0629</name>
</gene>
<evidence type="ECO:0000313" key="6">
    <source>
        <dbReference type="EMBL" id="TDQ18821.1"/>
    </source>
</evidence>
<comment type="caution">
    <text evidence="6">The sequence shown here is derived from an EMBL/GenBank/DDBJ whole genome shotgun (WGS) entry which is preliminary data.</text>
</comment>
<dbReference type="SUPFAM" id="SSF56112">
    <property type="entry name" value="Protein kinase-like (PK-like)"/>
    <property type="match status" value="1"/>
</dbReference>
<dbReference type="PANTHER" id="PTHR34273">
    <property type="entry name" value="METHYLTHIORIBOSE KINASE"/>
    <property type="match status" value="1"/>
</dbReference>
<dbReference type="Gene3D" id="3.90.1200.10">
    <property type="match status" value="1"/>
</dbReference>
<reference evidence="6 7" key="1">
    <citation type="submission" date="2019-03" db="EMBL/GenBank/DDBJ databases">
        <title>Genomic Encyclopedia of Type Strains, Phase III (KMG-III): the genomes of soil and plant-associated and newly described type strains.</title>
        <authorList>
            <person name="Whitman W."/>
        </authorList>
    </citation>
    <scope>NUCLEOTIDE SEQUENCE [LARGE SCALE GENOMIC DNA]</scope>
    <source>
        <strain evidence="6 7">CECT 8446</strain>
    </source>
</reference>
<keyword evidence="3" id="KW-0547">Nucleotide-binding</keyword>
<keyword evidence="5" id="KW-0067">ATP-binding</keyword>
<protein>
    <submittedName>
        <fullName evidence="6">5-methylthioribose kinase</fullName>
    </submittedName>
</protein>
<sequence>MVDLSENTPIQEIKKLSFWETGEEILKIESAGPSNMNLVLRIQTDLRSVILKQSKNFVRKFPQIPAPIERINVEFEFLSLLGKEPKMESFIPEIIHFDPENHLLVTEDLGLGIDFSWIYTGEKSLKIEEIDQLTEFLNILHGLNPKSFPLNKEMRKLNHEHIFNFPFLEENGFDLDTIQEGLQEISLTFKKDKKLKEEVSKLGEDYMGSGDTLLHGDFYPGSWLQVSSGIKIIDPEFGFMGNKEFDLGVFLAHLDLGQQPESIKDQVLKTYSSPLNSKLLNQYRGVEILRRLIGIAQLPVKMTLGQKSALMNFAKELILS</sequence>
<evidence type="ECO:0000256" key="3">
    <source>
        <dbReference type="ARBA" id="ARBA00022741"/>
    </source>
</evidence>
<proteinExistence type="inferred from homology"/>
<organism evidence="6 7">
    <name type="scientific">Algoriphagus boseongensis</name>
    <dbReference type="NCBI Taxonomy" id="1442587"/>
    <lineage>
        <taxon>Bacteria</taxon>
        <taxon>Pseudomonadati</taxon>
        <taxon>Bacteroidota</taxon>
        <taxon>Cytophagia</taxon>
        <taxon>Cytophagales</taxon>
        <taxon>Cyclobacteriaceae</taxon>
        <taxon>Algoriphagus</taxon>
    </lineage>
</organism>
<dbReference type="GO" id="GO:0016301">
    <property type="term" value="F:kinase activity"/>
    <property type="evidence" value="ECO:0007669"/>
    <property type="project" value="UniProtKB-KW"/>
</dbReference>
<dbReference type="InterPro" id="IPR011009">
    <property type="entry name" value="Kinase-like_dom_sf"/>
</dbReference>
<dbReference type="Proteomes" id="UP000294535">
    <property type="component" value="Unassembled WGS sequence"/>
</dbReference>
<dbReference type="Gene3D" id="3.30.200.20">
    <property type="entry name" value="Phosphorylase Kinase, domain 1"/>
    <property type="match status" value="1"/>
</dbReference>
<keyword evidence="7" id="KW-1185">Reference proteome</keyword>
<evidence type="ECO:0000313" key="7">
    <source>
        <dbReference type="Proteomes" id="UP000294535"/>
    </source>
</evidence>
<evidence type="ECO:0000256" key="2">
    <source>
        <dbReference type="ARBA" id="ARBA00022679"/>
    </source>
</evidence>
<dbReference type="PANTHER" id="PTHR34273:SF2">
    <property type="entry name" value="METHYLTHIORIBOSE KINASE"/>
    <property type="match status" value="1"/>
</dbReference>
<dbReference type="GO" id="GO:0005524">
    <property type="term" value="F:ATP binding"/>
    <property type="evidence" value="ECO:0007669"/>
    <property type="project" value="UniProtKB-KW"/>
</dbReference>
<accession>A0A4R6T803</accession>
<dbReference type="EMBL" id="SNYF01000005">
    <property type="protein sequence ID" value="TDQ18821.1"/>
    <property type="molecule type" value="Genomic_DNA"/>
</dbReference>